<dbReference type="EMBL" id="JASCXW010000029">
    <property type="protein sequence ID" value="MDI6453480.1"/>
    <property type="molecule type" value="Genomic_DNA"/>
</dbReference>
<dbReference type="CDD" id="cd01285">
    <property type="entry name" value="nucleoside_deaminase"/>
    <property type="match status" value="1"/>
</dbReference>
<evidence type="ECO:0000313" key="6">
    <source>
        <dbReference type="EMBL" id="MDI6453480.1"/>
    </source>
</evidence>
<dbReference type="SUPFAM" id="SSF53927">
    <property type="entry name" value="Cytidine deaminase-like"/>
    <property type="match status" value="1"/>
</dbReference>
<dbReference type="GO" id="GO:0008270">
    <property type="term" value="F:zinc ion binding"/>
    <property type="evidence" value="ECO:0007669"/>
    <property type="project" value="InterPro"/>
</dbReference>
<reference evidence="6" key="1">
    <citation type="submission" date="2023-05" db="EMBL/GenBank/DDBJ databases">
        <title>Mariniplasma microaerophilum sp. nov., a novel anaerobic mollicute isolated from terrestrial mud volcano, Taman Peninsula, Russia.</title>
        <authorList>
            <person name="Khomyakova M.A."/>
            <person name="Merkel A.Y."/>
            <person name="Slobodkin A.I."/>
        </authorList>
    </citation>
    <scope>NUCLEOTIDE SEQUENCE</scope>
    <source>
        <strain evidence="6">M4Ah</strain>
    </source>
</reference>
<dbReference type="Pfam" id="PF00383">
    <property type="entry name" value="dCMP_cyt_deam_1"/>
    <property type="match status" value="1"/>
</dbReference>
<name>A0AAW6U6L5_9MOLU</name>
<keyword evidence="3" id="KW-0378">Hydrolase</keyword>
<dbReference type="GO" id="GO:0006152">
    <property type="term" value="P:purine nucleoside catabolic process"/>
    <property type="evidence" value="ECO:0007669"/>
    <property type="project" value="TreeGrafter"/>
</dbReference>
<dbReference type="AlphaFoldDB" id="A0AAW6U6L5"/>
<protein>
    <submittedName>
        <fullName evidence="6">Nucleoside deaminase</fullName>
    </submittedName>
</protein>
<dbReference type="Gene3D" id="3.40.140.10">
    <property type="entry name" value="Cytidine Deaminase, domain 2"/>
    <property type="match status" value="1"/>
</dbReference>
<dbReference type="FunFam" id="3.40.140.10:FF:000011">
    <property type="entry name" value="tRNA-specific adenosine deaminase"/>
    <property type="match status" value="1"/>
</dbReference>
<dbReference type="PROSITE" id="PS51747">
    <property type="entry name" value="CYT_DCMP_DEAMINASES_2"/>
    <property type="match status" value="1"/>
</dbReference>
<accession>A0AAW6U6L5</accession>
<sequence>MNNKSKNNKAMEKAIILARKTMFDDEGGPFGAAVLDPHGKIIGLASNSVLAEQDPTAHAEINAIRKACQVLGTHDLTGCTLVTTCYPCPMCLGAIIWANIKDVVYGCRTEDAEAIGFRDDFIYKFIKDGNQDKEILILSEESREQCLELFNEYKESDKTIY</sequence>
<dbReference type="InterPro" id="IPR002125">
    <property type="entry name" value="CMP_dCMP_dom"/>
</dbReference>
<feature type="domain" description="CMP/dCMP-type deaminase" evidence="5">
    <location>
        <begin position="5"/>
        <end position="128"/>
    </location>
</feature>
<dbReference type="PROSITE" id="PS00903">
    <property type="entry name" value="CYT_DCMP_DEAMINASES_1"/>
    <property type="match status" value="1"/>
</dbReference>
<dbReference type="InterPro" id="IPR016193">
    <property type="entry name" value="Cytidine_deaminase-like"/>
</dbReference>
<comment type="similarity">
    <text evidence="1">Belongs to the cytidine and deoxycytidylate deaminase family.</text>
</comment>
<evidence type="ECO:0000259" key="5">
    <source>
        <dbReference type="PROSITE" id="PS51747"/>
    </source>
</evidence>
<evidence type="ECO:0000256" key="1">
    <source>
        <dbReference type="ARBA" id="ARBA00006576"/>
    </source>
</evidence>
<comment type="caution">
    <text evidence="6">The sequence shown here is derived from an EMBL/GenBank/DDBJ whole genome shotgun (WGS) entry which is preliminary data.</text>
</comment>
<dbReference type="PANTHER" id="PTHR11079:SF161">
    <property type="entry name" value="CMP_DCMP-TYPE DEAMINASE DOMAIN-CONTAINING PROTEIN"/>
    <property type="match status" value="1"/>
</dbReference>
<keyword evidence="2" id="KW-0479">Metal-binding</keyword>
<evidence type="ECO:0000256" key="2">
    <source>
        <dbReference type="ARBA" id="ARBA00022723"/>
    </source>
</evidence>
<keyword evidence="7" id="KW-1185">Reference proteome</keyword>
<dbReference type="Proteomes" id="UP001431532">
    <property type="component" value="Unassembled WGS sequence"/>
</dbReference>
<evidence type="ECO:0000256" key="4">
    <source>
        <dbReference type="ARBA" id="ARBA00022833"/>
    </source>
</evidence>
<gene>
    <name evidence="6" type="ORF">QJ521_07870</name>
</gene>
<evidence type="ECO:0000256" key="3">
    <source>
        <dbReference type="ARBA" id="ARBA00022801"/>
    </source>
</evidence>
<organism evidence="6 7">
    <name type="scientific">Peloplasma aerotolerans</name>
    <dbReference type="NCBI Taxonomy" id="3044389"/>
    <lineage>
        <taxon>Bacteria</taxon>
        <taxon>Bacillati</taxon>
        <taxon>Mycoplasmatota</taxon>
        <taxon>Mollicutes</taxon>
        <taxon>Acholeplasmatales</taxon>
        <taxon>Acholeplasmataceae</taxon>
        <taxon>Peloplasma</taxon>
    </lineage>
</organism>
<dbReference type="RefSeq" id="WP_282839913.1">
    <property type="nucleotide sequence ID" value="NZ_JASCXW010000029.1"/>
</dbReference>
<dbReference type="GO" id="GO:0047974">
    <property type="term" value="F:guanosine deaminase activity"/>
    <property type="evidence" value="ECO:0007669"/>
    <property type="project" value="TreeGrafter"/>
</dbReference>
<proteinExistence type="inferred from homology"/>
<keyword evidence="4" id="KW-0862">Zinc</keyword>
<evidence type="ECO:0000313" key="7">
    <source>
        <dbReference type="Proteomes" id="UP001431532"/>
    </source>
</evidence>
<dbReference type="PANTHER" id="PTHR11079">
    <property type="entry name" value="CYTOSINE DEAMINASE FAMILY MEMBER"/>
    <property type="match status" value="1"/>
</dbReference>
<dbReference type="InterPro" id="IPR016192">
    <property type="entry name" value="APOBEC/CMP_deaminase_Zn-bd"/>
</dbReference>